<gene>
    <name evidence="8" type="ORF">KVT40_000072</name>
</gene>
<dbReference type="OrthoDB" id="4500576at2759"/>
<protein>
    <submittedName>
        <fullName evidence="8">Uncharacterized protein</fullName>
    </submittedName>
</protein>
<keyword evidence="7" id="KW-0732">Signal</keyword>
<keyword evidence="2 6" id="KW-0812">Transmembrane</keyword>
<dbReference type="GO" id="GO:0016020">
    <property type="term" value="C:membrane"/>
    <property type="evidence" value="ECO:0007669"/>
    <property type="project" value="UniProtKB-SubCell"/>
</dbReference>
<feature type="signal peptide" evidence="7">
    <location>
        <begin position="1"/>
        <end position="17"/>
    </location>
</feature>
<reference evidence="8" key="1">
    <citation type="submission" date="2021-07" db="EMBL/GenBank/DDBJ databases">
        <title>Elsinoe batatas strain:CRI-CJ2 Genome sequencing and assembly.</title>
        <authorList>
            <person name="Huang L."/>
        </authorList>
    </citation>
    <scope>NUCLEOTIDE SEQUENCE</scope>
    <source>
        <strain evidence="8">CRI-CJ2</strain>
    </source>
</reference>
<proteinExistence type="predicted"/>
<keyword evidence="3 6" id="KW-1133">Transmembrane helix</keyword>
<evidence type="ECO:0000256" key="6">
    <source>
        <dbReference type="SAM" id="Phobius"/>
    </source>
</evidence>
<evidence type="ECO:0000256" key="3">
    <source>
        <dbReference type="ARBA" id="ARBA00022989"/>
    </source>
</evidence>
<evidence type="ECO:0000313" key="9">
    <source>
        <dbReference type="Proteomes" id="UP000809789"/>
    </source>
</evidence>
<comment type="caution">
    <text evidence="8">The sequence shown here is derived from an EMBL/GenBank/DDBJ whole genome shotgun (WGS) entry which is preliminary data.</text>
</comment>
<keyword evidence="9" id="KW-1185">Reference proteome</keyword>
<dbReference type="AlphaFoldDB" id="A0A8K0PJW8"/>
<name>A0A8K0PJW8_9PEZI</name>
<comment type="subcellular location">
    <subcellularLocation>
        <location evidence="1">Membrane</location>
        <topology evidence="1">Single-pass membrane protein</topology>
    </subcellularLocation>
</comment>
<feature type="chain" id="PRO_5035433150" evidence="7">
    <location>
        <begin position="18"/>
        <end position="381"/>
    </location>
</feature>
<feature type="region of interest" description="Disordered" evidence="5">
    <location>
        <begin position="147"/>
        <end position="181"/>
    </location>
</feature>
<evidence type="ECO:0000256" key="5">
    <source>
        <dbReference type="SAM" id="MobiDB-lite"/>
    </source>
</evidence>
<sequence length="381" mass="40247">MLRTLLIAGISLPLIAAQTVAPKVSDDWLAPLWPDETTSLTAGEQFEIRWTPNITRWFPGYAPAADINNVTLWITGAFQAQYAHVVSPYLNLTRQQGTRWTVNLPDSELQATDIWTFRFLAANETRFSGQNGQQVSSPQLRIRANTTTSLPPARTGPPSSTSSPAVPSLTPTPIPSSSGGLSAGATAGIAVGTALLALLLAAIAFFLFRRRRQRKLHATPPPAPEMSAYHDNATTYSPGHAHNLSDGSSGYFPGFGPNSHAQHSGTFSGASTVSSFPGSQGLPAYAQHPPMPMTPQSNVFTPGSDASGHLSQGAPGGQGYYAPTPEKGPGEVPATPVVGKESEVSGEREVGELTGTEVERSELEAPKGGLWRDEGAGARRD</sequence>
<dbReference type="EMBL" id="JAESVG020000001">
    <property type="protein sequence ID" value="KAG8630932.1"/>
    <property type="molecule type" value="Genomic_DNA"/>
</dbReference>
<dbReference type="Proteomes" id="UP000809789">
    <property type="component" value="Unassembled WGS sequence"/>
</dbReference>
<evidence type="ECO:0000313" key="8">
    <source>
        <dbReference type="EMBL" id="KAG8630932.1"/>
    </source>
</evidence>
<accession>A0A8K0PJW8</accession>
<evidence type="ECO:0000256" key="7">
    <source>
        <dbReference type="SAM" id="SignalP"/>
    </source>
</evidence>
<organism evidence="8 9">
    <name type="scientific">Elsinoe batatas</name>
    <dbReference type="NCBI Taxonomy" id="2601811"/>
    <lineage>
        <taxon>Eukaryota</taxon>
        <taxon>Fungi</taxon>
        <taxon>Dikarya</taxon>
        <taxon>Ascomycota</taxon>
        <taxon>Pezizomycotina</taxon>
        <taxon>Dothideomycetes</taxon>
        <taxon>Dothideomycetidae</taxon>
        <taxon>Myriangiales</taxon>
        <taxon>Elsinoaceae</taxon>
        <taxon>Elsinoe</taxon>
    </lineage>
</organism>
<evidence type="ECO:0000256" key="1">
    <source>
        <dbReference type="ARBA" id="ARBA00004167"/>
    </source>
</evidence>
<evidence type="ECO:0000256" key="4">
    <source>
        <dbReference type="ARBA" id="ARBA00023136"/>
    </source>
</evidence>
<feature type="compositionally biased region" description="Low complexity" evidence="5">
    <location>
        <begin position="151"/>
        <end position="181"/>
    </location>
</feature>
<feature type="region of interest" description="Disordered" evidence="5">
    <location>
        <begin position="217"/>
        <end position="381"/>
    </location>
</feature>
<feature type="compositionally biased region" description="Polar residues" evidence="5">
    <location>
        <begin position="259"/>
        <end position="278"/>
    </location>
</feature>
<dbReference type="PANTHER" id="PTHR15549">
    <property type="entry name" value="PAIRED IMMUNOGLOBULIN-LIKE TYPE 2 RECEPTOR"/>
    <property type="match status" value="1"/>
</dbReference>
<feature type="compositionally biased region" description="Basic and acidic residues" evidence="5">
    <location>
        <begin position="340"/>
        <end position="381"/>
    </location>
</feature>
<keyword evidence="4 6" id="KW-0472">Membrane</keyword>
<dbReference type="GO" id="GO:0071944">
    <property type="term" value="C:cell periphery"/>
    <property type="evidence" value="ECO:0007669"/>
    <property type="project" value="UniProtKB-ARBA"/>
</dbReference>
<dbReference type="InterPro" id="IPR051694">
    <property type="entry name" value="Immunoregulatory_rcpt-like"/>
</dbReference>
<dbReference type="PANTHER" id="PTHR15549:SF27">
    <property type="entry name" value="CHITIN-BINDING TYPE-1 DOMAIN-CONTAINING PROTEIN"/>
    <property type="match status" value="1"/>
</dbReference>
<evidence type="ECO:0000256" key="2">
    <source>
        <dbReference type="ARBA" id="ARBA00022692"/>
    </source>
</evidence>
<feature type="transmembrane region" description="Helical" evidence="6">
    <location>
        <begin position="185"/>
        <end position="208"/>
    </location>
</feature>